<reference evidence="1" key="1">
    <citation type="submission" date="2020-11" db="EMBL/GenBank/DDBJ databases">
        <authorList>
            <consortium name="DOE Joint Genome Institute"/>
            <person name="Ahrendt S."/>
            <person name="Riley R."/>
            <person name="Andreopoulos W."/>
            <person name="Labutti K."/>
            <person name="Pangilinan J."/>
            <person name="Ruiz-Duenas F.J."/>
            <person name="Barrasa J.M."/>
            <person name="Sanchez-Garcia M."/>
            <person name="Camarero S."/>
            <person name="Miyauchi S."/>
            <person name="Serrano A."/>
            <person name="Linde D."/>
            <person name="Babiker R."/>
            <person name="Drula E."/>
            <person name="Ayuso-Fernandez I."/>
            <person name="Pacheco R."/>
            <person name="Padilla G."/>
            <person name="Ferreira P."/>
            <person name="Barriuso J."/>
            <person name="Kellner H."/>
            <person name="Castanera R."/>
            <person name="Alfaro M."/>
            <person name="Ramirez L."/>
            <person name="Pisabarro A.G."/>
            <person name="Kuo A."/>
            <person name="Tritt A."/>
            <person name="Lipzen A."/>
            <person name="He G."/>
            <person name="Yan M."/>
            <person name="Ng V."/>
            <person name="Cullen D."/>
            <person name="Martin F."/>
            <person name="Rosso M.-N."/>
            <person name="Henrissat B."/>
            <person name="Hibbett D."/>
            <person name="Martinez A.T."/>
            <person name="Grigoriev I.V."/>
        </authorList>
    </citation>
    <scope>NUCLEOTIDE SEQUENCE</scope>
    <source>
        <strain evidence="1">CIRM-BRFM 674</strain>
    </source>
</reference>
<dbReference type="EMBL" id="MU155137">
    <property type="protein sequence ID" value="KAF9485248.1"/>
    <property type="molecule type" value="Genomic_DNA"/>
</dbReference>
<dbReference type="Proteomes" id="UP000807469">
    <property type="component" value="Unassembled WGS sequence"/>
</dbReference>
<proteinExistence type="predicted"/>
<dbReference type="AlphaFoldDB" id="A0A9P5ZDP5"/>
<protein>
    <submittedName>
        <fullName evidence="1">Uncharacterized protein</fullName>
    </submittedName>
</protein>
<comment type="caution">
    <text evidence="1">The sequence shown here is derived from an EMBL/GenBank/DDBJ whole genome shotgun (WGS) entry which is preliminary data.</text>
</comment>
<keyword evidence="2" id="KW-1185">Reference proteome</keyword>
<name>A0A9P5ZDP5_9AGAR</name>
<evidence type="ECO:0000313" key="2">
    <source>
        <dbReference type="Proteomes" id="UP000807469"/>
    </source>
</evidence>
<organism evidence="1 2">
    <name type="scientific">Pholiota conissans</name>
    <dbReference type="NCBI Taxonomy" id="109636"/>
    <lineage>
        <taxon>Eukaryota</taxon>
        <taxon>Fungi</taxon>
        <taxon>Dikarya</taxon>
        <taxon>Basidiomycota</taxon>
        <taxon>Agaricomycotina</taxon>
        <taxon>Agaricomycetes</taxon>
        <taxon>Agaricomycetidae</taxon>
        <taxon>Agaricales</taxon>
        <taxon>Agaricineae</taxon>
        <taxon>Strophariaceae</taxon>
        <taxon>Pholiota</taxon>
    </lineage>
</organism>
<sequence length="55" mass="6344">MQSMIYATREGSFGYVELSARQIFTSPPFNHIHKAGPNPRFSLVVEHDRPQYHVV</sequence>
<gene>
    <name evidence="1" type="ORF">BDN70DRAFT_871655</name>
</gene>
<evidence type="ECO:0000313" key="1">
    <source>
        <dbReference type="EMBL" id="KAF9485248.1"/>
    </source>
</evidence>
<accession>A0A9P5ZDP5</accession>